<name>A0ABM9SE11_9BACT</name>
<keyword evidence="2" id="KW-0812">Transmembrane</keyword>
<reference evidence="3" key="1">
    <citation type="journal article" date="2022" name="Arch. Microbiol.">
        <title>Pseudodesulfovibrio sediminis sp. nov., a mesophilic and neutrophilic sulfate-reducing bacterium isolated from sediment of a brackish lake.</title>
        <authorList>
            <person name="Takahashi A."/>
            <person name="Kojima H."/>
            <person name="Watanabe M."/>
            <person name="Fukui M."/>
        </authorList>
    </citation>
    <scope>NUCLEOTIDE SEQUENCE</scope>
    <source>
        <strain evidence="3">SF6</strain>
    </source>
</reference>
<feature type="region of interest" description="Disordered" evidence="1">
    <location>
        <begin position="788"/>
        <end position="822"/>
    </location>
</feature>
<keyword evidence="2" id="KW-1133">Transmembrane helix</keyword>
<evidence type="ECO:0000313" key="3">
    <source>
        <dbReference type="EMBL" id="BCS89706.1"/>
    </source>
</evidence>
<evidence type="ECO:0000256" key="1">
    <source>
        <dbReference type="SAM" id="MobiDB-lite"/>
    </source>
</evidence>
<dbReference type="PANTHER" id="PTHR30441:SF8">
    <property type="entry name" value="DUF748 DOMAIN-CONTAINING PROTEIN"/>
    <property type="match status" value="1"/>
</dbReference>
<evidence type="ECO:0008006" key="5">
    <source>
        <dbReference type="Google" id="ProtNLM"/>
    </source>
</evidence>
<dbReference type="Proteomes" id="UP001053296">
    <property type="component" value="Chromosome"/>
</dbReference>
<feature type="compositionally biased region" description="Low complexity" evidence="1">
    <location>
        <begin position="798"/>
        <end position="812"/>
    </location>
</feature>
<dbReference type="InterPro" id="IPR052894">
    <property type="entry name" value="AsmA-related"/>
</dbReference>
<accession>A0ABM9SE11</accession>
<feature type="transmembrane region" description="Helical" evidence="2">
    <location>
        <begin position="20"/>
        <end position="41"/>
    </location>
</feature>
<dbReference type="Pfam" id="PF05359">
    <property type="entry name" value="DUF748"/>
    <property type="match status" value="2"/>
</dbReference>
<dbReference type="PANTHER" id="PTHR30441">
    <property type="entry name" value="DUF748 DOMAIN-CONTAINING PROTEIN"/>
    <property type="match status" value="1"/>
</dbReference>
<dbReference type="RefSeq" id="WP_229591667.1">
    <property type="nucleotide sequence ID" value="NZ_AP024485.1"/>
</dbReference>
<protein>
    <recommendedName>
        <fullName evidence="5">DUF748 domain-containing protein</fullName>
    </recommendedName>
</protein>
<gene>
    <name evidence="3" type="ORF">PSDVSF_29480</name>
</gene>
<dbReference type="EMBL" id="AP024485">
    <property type="protein sequence ID" value="BCS89706.1"/>
    <property type="molecule type" value="Genomic_DNA"/>
</dbReference>
<sequence>MLAFLDKIPYGTPRIRRIAFWLLTTLLIWTIIGFLVIPPVLKSVLTSQLATELKRPVVIEKIYFNPYTLHLEVHNLKVNKLEGEGDLLSVGYMDAAPGIASIWELAPVVSYLHLVDLTVDITFFGNGKYSISDLMAASDNGDKPEDAPADEEDEGAVFPFALYGFELSNATILFDDQPHNKKHVISDIFLRVPFTSSIMDKRKEFTQPKFTAVINGDPVELKGRTLPFDESLLTEFELGAVDVDLNQYWNYVPVETPLKLEEGRFTSDISLFFERPDAQRLNLFLGGGGTLSNLKLSDPKEGSVLSLKKLAFQMERFSLGDNALVLTSVTLDSPFFKIIRQKDNAINWATYFPGPEKGEKSPADKTQAEASAFVMDIKQVDIKDGVLDWTDRMVPGEFKRTFSNLNFKGSKLSSYGDTPSQFETSLGTTGTIGLQGKATIDPLSAEISVTAQNIPLDQYAPYFNQAQPMLVDSGLAGISADINFSMVDGKPKLLVSNGTLSLNNFKARKPEAKDPSLELTALNVSGIALDLDSQKVDVAEVKVTGPAVTVVREKDGKIDLQKLLAPESAVAEEIATEVETASKAKDDKTWSGGWQAEVAHVVVEEGDFRFMDASLKHPAKFGINKFKFELTDLSTLVGKSMPYTMSGNWSGRGSFSLGGKVSVDPLWSNGRLRLNGFGLKPFDGYVAEFTELIVGKGRAYANLKYTFKGGDKPRYTVNGDTSVQALQVKDTISDTEVMGFDEFALHTISFANEPNRLTIGEVNLKAPMAIVEIFKDGQMNIKRALRIAPDPAPKEGTTETATAKKAAPPTGAESKERTKPDPKESFFKTLEINKVSITDGQVKYRDNSVHPFFATDLRDMNLLLTDINQTPEARPKIDFKANIGETPMSVTGALNPVVTPIYSDLAISINGMGLIPLTPYTLHHLAYPIQKGRLYADVTFKTEDWELSAENKFFIEKLELGKKDDSPDAPDVPVEFGLSLLQDGDGNMEINLPIRGRLDDPDFKIGGIVFKAIVSLLFKALSSPFTLIGSMFGGGEDMDFVVFEPGRYALDAAGKQKMDTIVKALTEREKLTLEVDGVVDSNADKTGLVKAFFERKVKQMKYDDLSRDEQLATSVDAVTFDSPEDYEEWLYEAYAAEPDEEDEKPTTLFITDRQPVNVMEKFIRDRTIITDEDLHELALLRAKTVKDYIVAANPALADRVFLLDKEDAQGKTGVPSHRADLGVN</sequence>
<keyword evidence="2" id="KW-0472">Membrane</keyword>
<feature type="compositionally biased region" description="Basic and acidic residues" evidence="1">
    <location>
        <begin position="813"/>
        <end position="822"/>
    </location>
</feature>
<keyword evidence="4" id="KW-1185">Reference proteome</keyword>
<evidence type="ECO:0000313" key="4">
    <source>
        <dbReference type="Proteomes" id="UP001053296"/>
    </source>
</evidence>
<proteinExistence type="predicted"/>
<evidence type="ECO:0000256" key="2">
    <source>
        <dbReference type="SAM" id="Phobius"/>
    </source>
</evidence>
<organism evidence="3 4">
    <name type="scientific">Pseudodesulfovibrio sediminis</name>
    <dbReference type="NCBI Taxonomy" id="2810563"/>
    <lineage>
        <taxon>Bacteria</taxon>
        <taxon>Pseudomonadati</taxon>
        <taxon>Thermodesulfobacteriota</taxon>
        <taxon>Desulfovibrionia</taxon>
        <taxon>Desulfovibrionales</taxon>
        <taxon>Desulfovibrionaceae</taxon>
    </lineage>
</organism>
<dbReference type="InterPro" id="IPR008023">
    <property type="entry name" value="DUF748"/>
</dbReference>